<reference evidence="2" key="1">
    <citation type="submission" date="2022-08" db="EMBL/GenBank/DDBJ databases">
        <title>Genomic Encyclopedia of Type Strains, Phase V (KMG-V): Genome sequencing to study the core and pangenomes of soil and plant-associated prokaryotes.</title>
        <authorList>
            <person name="Whitman W."/>
        </authorList>
    </citation>
    <scope>NUCLEOTIDE SEQUENCE</scope>
    <source>
        <strain evidence="2">SP2016B</strain>
    </source>
</reference>
<sequence>MEAIETEKNEAQGTASGKIEMEVVEVQDLPEKFRPSPSGRAPATEDVPGPIAELIREATSGLTGPEREVFLRRLREKRPWLFVEENSEDSQQLSGGTCRGVL</sequence>
<comment type="caution">
    <text evidence="2">The sequence shown here is derived from an EMBL/GenBank/DDBJ whole genome shotgun (WGS) entry which is preliminary data.</text>
</comment>
<accession>A0A9X2U579</accession>
<dbReference type="AlphaFoldDB" id="A0A9X2U579"/>
<evidence type="ECO:0000313" key="2">
    <source>
        <dbReference type="EMBL" id="MCS3867015.1"/>
    </source>
</evidence>
<organism evidence="2 3">
    <name type="scientific">Salinibacter ruber</name>
    <dbReference type="NCBI Taxonomy" id="146919"/>
    <lineage>
        <taxon>Bacteria</taxon>
        <taxon>Pseudomonadati</taxon>
        <taxon>Rhodothermota</taxon>
        <taxon>Rhodothermia</taxon>
        <taxon>Rhodothermales</taxon>
        <taxon>Salinibacteraceae</taxon>
        <taxon>Salinibacter</taxon>
    </lineage>
</organism>
<protein>
    <submittedName>
        <fullName evidence="2">Uncharacterized protein</fullName>
    </submittedName>
</protein>
<dbReference type="Proteomes" id="UP001155034">
    <property type="component" value="Unassembled WGS sequence"/>
</dbReference>
<dbReference type="EMBL" id="JANTYZ010000031">
    <property type="protein sequence ID" value="MCS3867015.1"/>
    <property type="molecule type" value="Genomic_DNA"/>
</dbReference>
<gene>
    <name evidence="2" type="ORF">GGP82_003599</name>
</gene>
<evidence type="ECO:0000256" key="1">
    <source>
        <dbReference type="SAM" id="MobiDB-lite"/>
    </source>
</evidence>
<name>A0A9X2U579_9BACT</name>
<dbReference type="RefSeq" id="WP_259084351.1">
    <property type="nucleotide sequence ID" value="NZ_JANTYZ010000031.1"/>
</dbReference>
<proteinExistence type="predicted"/>
<evidence type="ECO:0000313" key="3">
    <source>
        <dbReference type="Proteomes" id="UP001155034"/>
    </source>
</evidence>
<feature type="region of interest" description="Disordered" evidence="1">
    <location>
        <begin position="31"/>
        <end position="50"/>
    </location>
</feature>